<feature type="transmembrane region" description="Helical" evidence="9">
    <location>
        <begin position="361"/>
        <end position="381"/>
    </location>
</feature>
<feature type="transmembrane region" description="Helical" evidence="9">
    <location>
        <begin position="273"/>
        <end position="292"/>
    </location>
</feature>
<keyword evidence="6 9" id="KW-0472">Membrane</keyword>
<dbReference type="PANTHER" id="PTHR23513">
    <property type="entry name" value="INTEGRAL MEMBRANE EFFLUX PROTEIN-RELATED"/>
    <property type="match status" value="1"/>
</dbReference>
<feature type="transmembrane region" description="Helical" evidence="9">
    <location>
        <begin position="324"/>
        <end position="349"/>
    </location>
</feature>
<proteinExistence type="inferred from homology"/>
<feature type="transmembrane region" description="Helical" evidence="9">
    <location>
        <begin position="132"/>
        <end position="152"/>
    </location>
</feature>
<evidence type="ECO:0000256" key="7">
    <source>
        <dbReference type="ARBA" id="ARBA00038075"/>
    </source>
</evidence>
<keyword evidence="12" id="KW-1185">Reference proteome</keyword>
<reference evidence="11 12" key="1">
    <citation type="submission" date="2015-01" db="EMBL/GenBank/DDBJ databases">
        <title>Deinococcus soli/N5/whole genome sequencing.</title>
        <authorList>
            <person name="Kim M.K."/>
            <person name="Srinivasan S."/>
            <person name="Lee J.-J."/>
        </authorList>
    </citation>
    <scope>NUCLEOTIDE SEQUENCE [LARGE SCALE GENOMIC DNA]</scope>
    <source>
        <strain evidence="11 12">N5</strain>
    </source>
</reference>
<dbReference type="InterPro" id="IPR020846">
    <property type="entry name" value="MFS_dom"/>
</dbReference>
<dbReference type="SUPFAM" id="SSF103473">
    <property type="entry name" value="MFS general substrate transporter"/>
    <property type="match status" value="1"/>
</dbReference>
<keyword evidence="4 9" id="KW-0812">Transmembrane</keyword>
<gene>
    <name evidence="11" type="ORF">SY84_02875</name>
</gene>
<evidence type="ECO:0000313" key="12">
    <source>
        <dbReference type="Proteomes" id="UP000034024"/>
    </source>
</evidence>
<feature type="transmembrane region" description="Helical" evidence="9">
    <location>
        <begin position="387"/>
        <end position="409"/>
    </location>
</feature>
<feature type="transmembrane region" description="Helical" evidence="9">
    <location>
        <begin position="91"/>
        <end position="112"/>
    </location>
</feature>
<dbReference type="PANTHER" id="PTHR23513:SF9">
    <property type="entry name" value="ENTEROBACTIN EXPORTER ENTS"/>
    <property type="match status" value="1"/>
</dbReference>
<dbReference type="RefSeq" id="WP_046842745.1">
    <property type="nucleotide sequence ID" value="NZ_CP011389.1"/>
</dbReference>
<evidence type="ECO:0000256" key="8">
    <source>
        <dbReference type="ARBA" id="ARBA00040914"/>
    </source>
</evidence>
<sequence>MDPLNPGDQLSPPAHGYDPGPGWQRRFWSIFGGQALSLIGSAMTQFVLLWWITDTTGSAAALGVAGVAALLPQALLSPLGGILADRYSRRAIMITADVISAACMLVLISLFASGGVQLWHVYTMMAVRSAMQAVQTPAAGASTAMLVPASFLPRAAGLNQTLQGIMTVAAAPLGALAISVLPLGAALGIDVVTALLGIAPLLRYAVPQPRVTRLAGAGVLSDFRAGVNVVWRDAGLRRLYLLLGAVVLAVMPTFTLTPLLVKTHFGGGAGQVALMEGLSGVGMIAGGVLVAALNPRRPVVTILLSFAASCLTVALTALAPGDAFWLAVVWWVVSGVTFSFGNAPMTALLQRVIPNELQGRALSLLNMVIGLAGPVGLALAAPLGEWIGVRGVFMVGGVLSGAAALAGFLSPALRRLDAPVGPPSGEASRAR</sequence>
<evidence type="ECO:0000256" key="5">
    <source>
        <dbReference type="ARBA" id="ARBA00022989"/>
    </source>
</evidence>
<dbReference type="Pfam" id="PF07690">
    <property type="entry name" value="MFS_1"/>
    <property type="match status" value="1"/>
</dbReference>
<dbReference type="CDD" id="cd06173">
    <property type="entry name" value="MFS_MefA_like"/>
    <property type="match status" value="1"/>
</dbReference>
<dbReference type="KEGG" id="dch:SY84_02875"/>
<protein>
    <recommendedName>
        <fullName evidence="8">Multidrug efflux pump Tap</fullName>
    </recommendedName>
</protein>
<dbReference type="InterPro" id="IPR036259">
    <property type="entry name" value="MFS_trans_sf"/>
</dbReference>
<comment type="similarity">
    <text evidence="7">Belongs to the major facilitator superfamily. Drug:H(+) antiporter-3 (DHA3) (TC 2.A.1.21) family.</text>
</comment>
<name>A0A0F7JNH2_9DEIO</name>
<dbReference type="EMBL" id="CP011389">
    <property type="protein sequence ID" value="AKH16170.1"/>
    <property type="molecule type" value="Genomic_DNA"/>
</dbReference>
<accession>A0A0F7JNH2</accession>
<dbReference type="PROSITE" id="PS50850">
    <property type="entry name" value="MFS"/>
    <property type="match status" value="1"/>
</dbReference>
<evidence type="ECO:0000256" key="6">
    <source>
        <dbReference type="ARBA" id="ARBA00023136"/>
    </source>
</evidence>
<comment type="subcellular location">
    <subcellularLocation>
        <location evidence="1">Cell membrane</location>
        <topology evidence="1">Multi-pass membrane protein</topology>
    </subcellularLocation>
</comment>
<keyword evidence="2" id="KW-0813">Transport</keyword>
<dbReference type="GO" id="GO:0022857">
    <property type="term" value="F:transmembrane transporter activity"/>
    <property type="evidence" value="ECO:0007669"/>
    <property type="project" value="InterPro"/>
</dbReference>
<keyword evidence="3" id="KW-1003">Cell membrane</keyword>
<evidence type="ECO:0000256" key="9">
    <source>
        <dbReference type="SAM" id="Phobius"/>
    </source>
</evidence>
<evidence type="ECO:0000313" key="11">
    <source>
        <dbReference type="EMBL" id="AKH16170.1"/>
    </source>
</evidence>
<feature type="transmembrane region" description="Helical" evidence="9">
    <location>
        <begin position="164"/>
        <end position="181"/>
    </location>
</feature>
<dbReference type="InterPro" id="IPR011701">
    <property type="entry name" value="MFS"/>
</dbReference>
<dbReference type="PATRIC" id="fig|1309411.5.peg.599"/>
<dbReference type="Gene3D" id="1.20.1250.20">
    <property type="entry name" value="MFS general substrate transporter like domains"/>
    <property type="match status" value="1"/>
</dbReference>
<feature type="transmembrane region" description="Helical" evidence="9">
    <location>
        <begin position="239"/>
        <end position="261"/>
    </location>
</feature>
<feature type="transmembrane region" description="Helical" evidence="9">
    <location>
        <begin position="59"/>
        <end position="79"/>
    </location>
</feature>
<evidence type="ECO:0000256" key="4">
    <source>
        <dbReference type="ARBA" id="ARBA00022692"/>
    </source>
</evidence>
<dbReference type="GO" id="GO:0005886">
    <property type="term" value="C:plasma membrane"/>
    <property type="evidence" value="ECO:0007669"/>
    <property type="project" value="UniProtKB-SubCell"/>
</dbReference>
<evidence type="ECO:0000259" key="10">
    <source>
        <dbReference type="PROSITE" id="PS50850"/>
    </source>
</evidence>
<keyword evidence="5 9" id="KW-1133">Transmembrane helix</keyword>
<dbReference type="OrthoDB" id="9775268at2"/>
<feature type="transmembrane region" description="Helical" evidence="9">
    <location>
        <begin position="299"/>
        <end position="318"/>
    </location>
</feature>
<dbReference type="Proteomes" id="UP000034024">
    <property type="component" value="Chromosome"/>
</dbReference>
<evidence type="ECO:0000256" key="1">
    <source>
        <dbReference type="ARBA" id="ARBA00004651"/>
    </source>
</evidence>
<evidence type="ECO:0000256" key="2">
    <source>
        <dbReference type="ARBA" id="ARBA00022448"/>
    </source>
</evidence>
<evidence type="ECO:0000256" key="3">
    <source>
        <dbReference type="ARBA" id="ARBA00022475"/>
    </source>
</evidence>
<dbReference type="AlphaFoldDB" id="A0A0F7JNH2"/>
<feature type="domain" description="Major facilitator superfamily (MFS) profile" evidence="10">
    <location>
        <begin position="210"/>
        <end position="431"/>
    </location>
</feature>
<feature type="transmembrane region" description="Helical" evidence="9">
    <location>
        <begin position="35"/>
        <end position="53"/>
    </location>
</feature>
<organism evidence="11 12">
    <name type="scientific">Deinococcus soli</name>
    <name type="common">ex Cha et al. 2016</name>
    <dbReference type="NCBI Taxonomy" id="1309411"/>
    <lineage>
        <taxon>Bacteria</taxon>
        <taxon>Thermotogati</taxon>
        <taxon>Deinococcota</taxon>
        <taxon>Deinococci</taxon>
        <taxon>Deinococcales</taxon>
        <taxon>Deinococcaceae</taxon>
        <taxon>Deinococcus</taxon>
    </lineage>
</organism>